<sequence length="188" mass="21734">MEILVIILVILVVWSIIVYNKIIGNYNAIERAWSNVIVYERQKQKVIPELEKVLKEQKEFESETLTNITKLRASISKLEASNISPSVLKEIEQTTTELFKGINITMEAYPELKTVEVMKGLMKEISEQQANISASIRILNQNIEIFNNSIEIFPNHIINSILNKKNKIEVFQDTEVEKEFSYSPFSKK</sequence>
<comment type="subcellular location">
    <subcellularLocation>
        <location evidence="1">Membrane</location>
        <topology evidence="1">Single-pass membrane protein</topology>
    </subcellularLocation>
</comment>
<reference evidence="6 7" key="1">
    <citation type="submission" date="2017-09" db="EMBL/GenBank/DDBJ databases">
        <title>Genomics of the genus Arcobacter.</title>
        <authorList>
            <person name="Perez-Cataluna A."/>
            <person name="Figueras M.J."/>
            <person name="Salas-Masso N."/>
        </authorList>
    </citation>
    <scope>NUCLEOTIDE SEQUENCE [LARGE SCALE GENOMIC DNA]</scope>
    <source>
        <strain evidence="6 7">CECT 7386</strain>
    </source>
</reference>
<evidence type="ECO:0008006" key="8">
    <source>
        <dbReference type="Google" id="ProtNLM"/>
    </source>
</evidence>
<name>A0AAX2ADK7_9BACT</name>
<keyword evidence="3" id="KW-0812">Transmembrane</keyword>
<dbReference type="PANTHER" id="PTHR34478">
    <property type="entry name" value="PROTEIN LEMA"/>
    <property type="match status" value="1"/>
</dbReference>
<keyword evidence="7" id="KW-1185">Reference proteome</keyword>
<protein>
    <recommendedName>
        <fullName evidence="8">LemA family protein</fullName>
    </recommendedName>
</protein>
<evidence type="ECO:0000256" key="4">
    <source>
        <dbReference type="ARBA" id="ARBA00022989"/>
    </source>
</evidence>
<dbReference type="PANTHER" id="PTHR34478:SF1">
    <property type="entry name" value="PROTEIN LEMA"/>
    <property type="match status" value="1"/>
</dbReference>
<dbReference type="InterPro" id="IPR023353">
    <property type="entry name" value="LemA-like_dom_sf"/>
</dbReference>
<dbReference type="RefSeq" id="WP_114841532.1">
    <property type="nucleotide sequence ID" value="NZ_CP031219.1"/>
</dbReference>
<dbReference type="InterPro" id="IPR007156">
    <property type="entry name" value="MamQ_LemA"/>
</dbReference>
<evidence type="ECO:0000256" key="2">
    <source>
        <dbReference type="ARBA" id="ARBA00008854"/>
    </source>
</evidence>
<dbReference type="Proteomes" id="UP000290092">
    <property type="component" value="Unassembled WGS sequence"/>
</dbReference>
<evidence type="ECO:0000313" key="7">
    <source>
        <dbReference type="Proteomes" id="UP000290092"/>
    </source>
</evidence>
<dbReference type="Gene3D" id="1.20.1440.20">
    <property type="entry name" value="LemA-like domain"/>
    <property type="match status" value="1"/>
</dbReference>
<evidence type="ECO:0000256" key="3">
    <source>
        <dbReference type="ARBA" id="ARBA00022692"/>
    </source>
</evidence>
<organism evidence="6 7">
    <name type="scientific">Malaciobacter mytili LMG 24559</name>
    <dbReference type="NCBI Taxonomy" id="1032238"/>
    <lineage>
        <taxon>Bacteria</taxon>
        <taxon>Pseudomonadati</taxon>
        <taxon>Campylobacterota</taxon>
        <taxon>Epsilonproteobacteria</taxon>
        <taxon>Campylobacterales</taxon>
        <taxon>Arcobacteraceae</taxon>
        <taxon>Malaciobacter</taxon>
    </lineage>
</organism>
<dbReference type="KEGG" id="amyt:AMYT_1082"/>
<dbReference type="GO" id="GO:0016020">
    <property type="term" value="C:membrane"/>
    <property type="evidence" value="ECO:0007669"/>
    <property type="project" value="UniProtKB-SubCell"/>
</dbReference>
<accession>A0AAX2ADK7</accession>
<evidence type="ECO:0000256" key="5">
    <source>
        <dbReference type="ARBA" id="ARBA00023136"/>
    </source>
</evidence>
<dbReference type="EMBL" id="NXID01000038">
    <property type="protein sequence ID" value="RXK15129.1"/>
    <property type="molecule type" value="Genomic_DNA"/>
</dbReference>
<comment type="caution">
    <text evidence="6">The sequence shown here is derived from an EMBL/GenBank/DDBJ whole genome shotgun (WGS) entry which is preliminary data.</text>
</comment>
<dbReference type="AlphaFoldDB" id="A0AAX2ADK7"/>
<dbReference type="SUPFAM" id="SSF140478">
    <property type="entry name" value="LemA-like"/>
    <property type="match status" value="1"/>
</dbReference>
<evidence type="ECO:0000256" key="1">
    <source>
        <dbReference type="ARBA" id="ARBA00004167"/>
    </source>
</evidence>
<dbReference type="Pfam" id="PF04011">
    <property type="entry name" value="LemA"/>
    <property type="match status" value="1"/>
</dbReference>
<keyword evidence="5" id="KW-0472">Membrane</keyword>
<comment type="similarity">
    <text evidence="2">Belongs to the LemA family.</text>
</comment>
<proteinExistence type="inferred from homology"/>
<gene>
    <name evidence="6" type="ORF">CP985_10280</name>
</gene>
<keyword evidence="4" id="KW-1133">Transmembrane helix</keyword>
<evidence type="ECO:0000313" key="6">
    <source>
        <dbReference type="EMBL" id="RXK15129.1"/>
    </source>
</evidence>